<reference evidence="1 2" key="1">
    <citation type="journal article" date="2016" name="Sci. Rep.">
        <title>The Dendrobium catenatum Lindl. genome sequence provides insights into polysaccharide synthase, floral development and adaptive evolution.</title>
        <authorList>
            <person name="Zhang G.Q."/>
            <person name="Xu Q."/>
            <person name="Bian C."/>
            <person name="Tsai W.C."/>
            <person name="Yeh C.M."/>
            <person name="Liu K.W."/>
            <person name="Yoshida K."/>
            <person name="Zhang L.S."/>
            <person name="Chang S.B."/>
            <person name="Chen F."/>
            <person name="Shi Y."/>
            <person name="Su Y.Y."/>
            <person name="Zhang Y.Q."/>
            <person name="Chen L.J."/>
            <person name="Yin Y."/>
            <person name="Lin M."/>
            <person name="Huang H."/>
            <person name="Deng H."/>
            <person name="Wang Z.W."/>
            <person name="Zhu S.L."/>
            <person name="Zhao X."/>
            <person name="Deng C."/>
            <person name="Niu S.C."/>
            <person name="Huang J."/>
            <person name="Wang M."/>
            <person name="Liu G.H."/>
            <person name="Yang H.J."/>
            <person name="Xiao X.J."/>
            <person name="Hsiao Y.Y."/>
            <person name="Wu W.L."/>
            <person name="Chen Y.Y."/>
            <person name="Mitsuda N."/>
            <person name="Ohme-Takagi M."/>
            <person name="Luo Y.B."/>
            <person name="Van de Peer Y."/>
            <person name="Liu Z.J."/>
        </authorList>
    </citation>
    <scope>NUCLEOTIDE SEQUENCE [LARGE SCALE GENOMIC DNA]</scope>
    <source>
        <tissue evidence="1">The whole plant</tissue>
    </source>
</reference>
<name>A0A2I0VXK1_9ASPA</name>
<accession>A0A2I0VXK1</accession>
<reference evidence="1 2" key="2">
    <citation type="journal article" date="2017" name="Nature">
        <title>The Apostasia genome and the evolution of orchids.</title>
        <authorList>
            <person name="Zhang G.Q."/>
            <person name="Liu K.W."/>
            <person name="Li Z."/>
            <person name="Lohaus R."/>
            <person name="Hsiao Y.Y."/>
            <person name="Niu S.C."/>
            <person name="Wang J.Y."/>
            <person name="Lin Y.C."/>
            <person name="Xu Q."/>
            <person name="Chen L.J."/>
            <person name="Yoshida K."/>
            <person name="Fujiwara S."/>
            <person name="Wang Z.W."/>
            <person name="Zhang Y.Q."/>
            <person name="Mitsuda N."/>
            <person name="Wang M."/>
            <person name="Liu G.H."/>
            <person name="Pecoraro L."/>
            <person name="Huang H.X."/>
            <person name="Xiao X.J."/>
            <person name="Lin M."/>
            <person name="Wu X.Y."/>
            <person name="Wu W.L."/>
            <person name="Chen Y.Y."/>
            <person name="Chang S.B."/>
            <person name="Sakamoto S."/>
            <person name="Ohme-Takagi M."/>
            <person name="Yagi M."/>
            <person name="Zeng S.J."/>
            <person name="Shen C.Y."/>
            <person name="Yeh C.M."/>
            <person name="Luo Y.B."/>
            <person name="Tsai W.C."/>
            <person name="Van de Peer Y."/>
            <person name="Liu Z.J."/>
        </authorList>
    </citation>
    <scope>NUCLEOTIDE SEQUENCE [LARGE SCALE GENOMIC DNA]</scope>
    <source>
        <tissue evidence="1">The whole plant</tissue>
    </source>
</reference>
<dbReference type="STRING" id="906689.A0A2I0VXK1"/>
<protein>
    <submittedName>
        <fullName evidence="1">Uncharacterized protein</fullName>
    </submittedName>
</protein>
<gene>
    <name evidence="1" type="ORF">MA16_Dca015636</name>
</gene>
<organism evidence="1 2">
    <name type="scientific">Dendrobium catenatum</name>
    <dbReference type="NCBI Taxonomy" id="906689"/>
    <lineage>
        <taxon>Eukaryota</taxon>
        <taxon>Viridiplantae</taxon>
        <taxon>Streptophyta</taxon>
        <taxon>Embryophyta</taxon>
        <taxon>Tracheophyta</taxon>
        <taxon>Spermatophyta</taxon>
        <taxon>Magnoliopsida</taxon>
        <taxon>Liliopsida</taxon>
        <taxon>Asparagales</taxon>
        <taxon>Orchidaceae</taxon>
        <taxon>Epidendroideae</taxon>
        <taxon>Malaxideae</taxon>
        <taxon>Dendrobiinae</taxon>
        <taxon>Dendrobium</taxon>
    </lineage>
</organism>
<evidence type="ECO:0000313" key="1">
    <source>
        <dbReference type="EMBL" id="PKU68134.1"/>
    </source>
</evidence>
<dbReference type="PANTHER" id="PTHR47718">
    <property type="entry name" value="OS01G0519700 PROTEIN"/>
    <property type="match status" value="1"/>
</dbReference>
<dbReference type="AlphaFoldDB" id="A0A2I0VXK1"/>
<sequence>MIRFSVDLNGVLKVQNCIESHNHELARPEDQCFLRFYRNITDEKAFVLKSIMKARIRIIDAFTYLDDEVRGRENVGFSKRDAYNYVQKEKRAKIENGNTTSLIELFKDRANDDNMFV</sequence>
<dbReference type="PANTHER" id="PTHR47718:SF17">
    <property type="entry name" value="PROTEIN FAR1-RELATED SEQUENCE 5-LIKE"/>
    <property type="match status" value="1"/>
</dbReference>
<proteinExistence type="predicted"/>
<dbReference type="Proteomes" id="UP000233837">
    <property type="component" value="Unassembled WGS sequence"/>
</dbReference>
<evidence type="ECO:0000313" key="2">
    <source>
        <dbReference type="Proteomes" id="UP000233837"/>
    </source>
</evidence>
<dbReference type="EMBL" id="KZ503120">
    <property type="protein sequence ID" value="PKU68134.1"/>
    <property type="molecule type" value="Genomic_DNA"/>
</dbReference>
<keyword evidence="2" id="KW-1185">Reference proteome</keyword>